<comment type="caution">
    <text evidence="1">The sequence shown here is derived from an EMBL/GenBank/DDBJ whole genome shotgun (WGS) entry which is preliminary data.</text>
</comment>
<name>A0A8H7TIX8_9HELO</name>
<sequence>MKLRPLDLADDKLAVGGFAEDDDFAVEVVNREPLVLIIKSFWLDLPDDGSAVGDFAEYDVLAVEVVELRPW</sequence>
<keyword evidence="2" id="KW-1185">Reference proteome</keyword>
<dbReference type="AlphaFoldDB" id="A0A8H7TIX8"/>
<organism evidence="1 2">
    <name type="scientific">Cadophora malorum</name>
    <dbReference type="NCBI Taxonomy" id="108018"/>
    <lineage>
        <taxon>Eukaryota</taxon>
        <taxon>Fungi</taxon>
        <taxon>Dikarya</taxon>
        <taxon>Ascomycota</taxon>
        <taxon>Pezizomycotina</taxon>
        <taxon>Leotiomycetes</taxon>
        <taxon>Helotiales</taxon>
        <taxon>Ploettnerulaceae</taxon>
        <taxon>Cadophora</taxon>
    </lineage>
</organism>
<dbReference type="Proteomes" id="UP000664132">
    <property type="component" value="Unassembled WGS sequence"/>
</dbReference>
<protein>
    <submittedName>
        <fullName evidence="1">Uncharacterized protein</fullName>
    </submittedName>
</protein>
<dbReference type="EMBL" id="JAFJYH010000098">
    <property type="protein sequence ID" value="KAG4419781.1"/>
    <property type="molecule type" value="Genomic_DNA"/>
</dbReference>
<reference evidence="1" key="1">
    <citation type="submission" date="2021-02" db="EMBL/GenBank/DDBJ databases">
        <title>Genome sequence Cadophora malorum strain M34.</title>
        <authorList>
            <person name="Stefanovic E."/>
            <person name="Vu D."/>
            <person name="Scully C."/>
            <person name="Dijksterhuis J."/>
            <person name="Roader J."/>
            <person name="Houbraken J."/>
        </authorList>
    </citation>
    <scope>NUCLEOTIDE SEQUENCE</scope>
    <source>
        <strain evidence="1">M34</strain>
    </source>
</reference>
<gene>
    <name evidence="1" type="ORF">IFR04_007091</name>
</gene>
<proteinExistence type="predicted"/>
<accession>A0A8H7TIX8</accession>
<evidence type="ECO:0000313" key="1">
    <source>
        <dbReference type="EMBL" id="KAG4419781.1"/>
    </source>
</evidence>
<evidence type="ECO:0000313" key="2">
    <source>
        <dbReference type="Proteomes" id="UP000664132"/>
    </source>
</evidence>